<sequence>MFLATILPTLIWWLLVQGPTAMKKVQDLRLSKLQYPMCKFWSVGCHMSAGLCLNASTPIKEEERLEDELRALDLVLGTILALPQTRPLIWMTSRWPACLSEGGYSQRILIGNVGAQPGRQSHQSLAMLRKQLLRAL</sequence>
<organism evidence="2 3">
    <name type="scientific">Carya illinoinensis</name>
    <name type="common">Pecan</name>
    <dbReference type="NCBI Taxonomy" id="32201"/>
    <lineage>
        <taxon>Eukaryota</taxon>
        <taxon>Viridiplantae</taxon>
        <taxon>Streptophyta</taxon>
        <taxon>Embryophyta</taxon>
        <taxon>Tracheophyta</taxon>
        <taxon>Spermatophyta</taxon>
        <taxon>Magnoliopsida</taxon>
        <taxon>eudicotyledons</taxon>
        <taxon>Gunneridae</taxon>
        <taxon>Pentapetalae</taxon>
        <taxon>rosids</taxon>
        <taxon>fabids</taxon>
        <taxon>Fagales</taxon>
        <taxon>Juglandaceae</taxon>
        <taxon>Carya</taxon>
    </lineage>
</organism>
<feature type="signal peptide" evidence="1">
    <location>
        <begin position="1"/>
        <end position="21"/>
    </location>
</feature>
<comment type="caution">
    <text evidence="2">The sequence shown here is derived from an EMBL/GenBank/DDBJ whole genome shotgun (WGS) entry which is preliminary data.</text>
</comment>
<reference evidence="2" key="1">
    <citation type="submission" date="2021-01" db="EMBL/GenBank/DDBJ databases">
        <authorList>
            <person name="Lovell J.T."/>
            <person name="Bentley N."/>
            <person name="Bhattarai G."/>
            <person name="Jenkins J.W."/>
            <person name="Sreedasyam A."/>
            <person name="Alarcon Y."/>
            <person name="Bock C."/>
            <person name="Boston L."/>
            <person name="Carlson J."/>
            <person name="Cervantes K."/>
            <person name="Clermont K."/>
            <person name="Krom N."/>
            <person name="Kubenka K."/>
            <person name="Mamidi S."/>
            <person name="Mattison C."/>
            <person name="Monteros M."/>
            <person name="Pisani C."/>
            <person name="Plott C."/>
            <person name="Rajasekar S."/>
            <person name="Rhein H.S."/>
            <person name="Rohla C."/>
            <person name="Song M."/>
            <person name="Hilaire R.S."/>
            <person name="Shu S."/>
            <person name="Wells L."/>
            <person name="Wang X."/>
            <person name="Webber J."/>
            <person name="Heerema R.J."/>
            <person name="Klein P."/>
            <person name="Conner P."/>
            <person name="Grauke L."/>
            <person name="Grimwood J."/>
            <person name="Schmutz J."/>
            <person name="Randall J.J."/>
        </authorList>
    </citation>
    <scope>NUCLEOTIDE SEQUENCE</scope>
    <source>
        <tissue evidence="2">Leaf</tissue>
    </source>
</reference>
<dbReference type="AlphaFoldDB" id="A0A922DTA6"/>
<keyword evidence="1" id="KW-0732">Signal</keyword>
<name>A0A922DTA6_CARIL</name>
<dbReference type="EMBL" id="CM031835">
    <property type="protein sequence ID" value="KAG6690147.1"/>
    <property type="molecule type" value="Genomic_DNA"/>
</dbReference>
<protein>
    <submittedName>
        <fullName evidence="2">Uncharacterized protein</fullName>
    </submittedName>
</protein>
<accession>A0A922DTA6</accession>
<evidence type="ECO:0000313" key="3">
    <source>
        <dbReference type="Proteomes" id="UP000811246"/>
    </source>
</evidence>
<gene>
    <name evidence="2" type="ORF">I3842_11G208200</name>
</gene>
<feature type="chain" id="PRO_5036827666" evidence="1">
    <location>
        <begin position="22"/>
        <end position="136"/>
    </location>
</feature>
<evidence type="ECO:0000313" key="2">
    <source>
        <dbReference type="EMBL" id="KAG6690147.1"/>
    </source>
</evidence>
<proteinExistence type="predicted"/>
<evidence type="ECO:0000256" key="1">
    <source>
        <dbReference type="SAM" id="SignalP"/>
    </source>
</evidence>
<dbReference type="Proteomes" id="UP000811246">
    <property type="component" value="Chromosome 11"/>
</dbReference>